<feature type="compositionally biased region" description="Polar residues" evidence="1">
    <location>
        <begin position="498"/>
        <end position="510"/>
    </location>
</feature>
<name>I7MK15_TETTS</name>
<evidence type="ECO:0000256" key="1">
    <source>
        <dbReference type="SAM" id="MobiDB-lite"/>
    </source>
</evidence>
<dbReference type="OrthoDB" id="429870at2759"/>
<feature type="compositionally biased region" description="Polar residues" evidence="1">
    <location>
        <begin position="455"/>
        <end position="477"/>
    </location>
</feature>
<gene>
    <name evidence="3" type="ORF">TTHERM_00339800</name>
</gene>
<keyword evidence="4" id="KW-1185">Reference proteome</keyword>
<feature type="compositionally biased region" description="Basic and acidic residues" evidence="1">
    <location>
        <begin position="836"/>
        <end position="858"/>
    </location>
</feature>
<dbReference type="SUPFAM" id="SSF51206">
    <property type="entry name" value="cAMP-binding domain-like"/>
    <property type="match status" value="2"/>
</dbReference>
<feature type="compositionally biased region" description="Polar residues" evidence="1">
    <location>
        <begin position="1"/>
        <end position="17"/>
    </location>
</feature>
<evidence type="ECO:0000313" key="3">
    <source>
        <dbReference type="EMBL" id="EAR97399.3"/>
    </source>
</evidence>
<dbReference type="CDD" id="cd00038">
    <property type="entry name" value="CAP_ED"/>
    <property type="match status" value="2"/>
</dbReference>
<feature type="region of interest" description="Disordered" evidence="1">
    <location>
        <begin position="349"/>
        <end position="381"/>
    </location>
</feature>
<dbReference type="STRING" id="312017.I7MK15"/>
<dbReference type="EMBL" id="GG662666">
    <property type="protein sequence ID" value="EAR97399.3"/>
    <property type="molecule type" value="Genomic_DNA"/>
</dbReference>
<dbReference type="Pfam" id="PF00027">
    <property type="entry name" value="cNMP_binding"/>
    <property type="match status" value="1"/>
</dbReference>
<dbReference type="InterPro" id="IPR018490">
    <property type="entry name" value="cNMP-bd_dom_sf"/>
</dbReference>
<sequence length="1170" mass="136206">MFNLLNIQKRQSNGSTNFDDEKGINKNFQQNTKEKFLSSFKQQQQTATLPVNFQANSQTQYENNNIYFRSSTSHNNRQSGMLKQIPMSAQGNSRSSHQIQRLASALRVPSGHTINGINQLEFDQANLPHSQDQMSVLNNQFPNFPNKFKKERIASAVMSQKYIKKLGPRPETSKINQTQQMQQKYMDMFNQPKNLLNQVISIQETQNQSKKFFTENRVKTASTRSQTYKEIESLADIKDFKQIMYDNLQKKQLEGKNHITFATIDRAKTANELQRKTSQNKANLKNQELENIDDESENPSKKSEQVSYQLPPRAETAQIGSVSSNTLQKEANRLNNDVHSHLKKHMNLKNQNAQGSTTNLQERPQTNAVGQRQPVSNNFFGDLKPQEELQNQYDQNYKIDEQHQNAQIDNYNKVTNQKLKQDFVIGQEQEFTNKRKNVQIHLDSTLKEKLQIDLNKSSQNPPSSALKSPSTFNNTPKSFKGVQPTPKNTKSLGRKSFKNQNNKNDPQSLNQLNQQDYENAQKEEIVFRLNLKSKALTQAELNYIIKNRRQYQQDLQPYMETLQKQFDDNHTDLFGSKKQMTFSVLDVPTIVNLENPISNSEQNLHNKDVVINQQNIVEQEKFFFDHPNNIHDQLKEYGEELRQKFEKYHLEDQLDFKRFQQKKEQFVYNFLNTNEEGVSQHELNLIMEEYKLPSNERDYEFLDTIAERLKFFKRFTKPTRMYLLKLANIVQYPADQIIFNQGDEGDLMYVIIRGACHVRIKRISPDGKDDSLVVATLYDGQQFGELALMNQKKTTNIVKSIKANDLGPIRISQIKKELEKQPLFNKVEDQEEEEESKNKDDKKIKDKNVKKQKSEEDLNKMLEEANKNSSKRAATIETCEVTTLFTVSRDYFKTILLGLIQKELDVKLKLLQTLSFFEYMDPVSLIPLANLVEVKKYKLGEILVREGQEPNNLFIVSSGRLKIIKEEVIVRNNFVMGRERKFSNKKLSFGIKDYTKIIPEGTAKKNTLVDNTKVSQDSESDYDDFDNDAPLKAANYEIIYADDQNIAYKYQHEFGSLVRGDFFFGRAILLEYLKVDPAAEDEYQTDPRERAKLTVIADSAEIEVYILERDKIHLIPNLLRRTMIDGLITRKEYDAIYTTQVSQWSKQWDKYKSNLLEQIKVERIYKNSLK</sequence>
<accession>I7MK15</accession>
<dbReference type="Proteomes" id="UP000009168">
    <property type="component" value="Unassembled WGS sequence"/>
</dbReference>
<dbReference type="PANTHER" id="PTHR23011:SF28">
    <property type="entry name" value="CYCLIC NUCLEOTIDE-BINDING DOMAIN CONTAINING PROTEIN"/>
    <property type="match status" value="1"/>
</dbReference>
<dbReference type="InParanoid" id="I7MK15"/>
<feature type="region of interest" description="Disordered" evidence="1">
    <location>
        <begin position="1"/>
        <end position="23"/>
    </location>
</feature>
<dbReference type="InterPro" id="IPR014710">
    <property type="entry name" value="RmlC-like_jellyroll"/>
</dbReference>
<dbReference type="eggNOG" id="ENOG502SKPQ">
    <property type="taxonomic scope" value="Eukaryota"/>
</dbReference>
<organism evidence="3 4">
    <name type="scientific">Tetrahymena thermophila (strain SB210)</name>
    <dbReference type="NCBI Taxonomy" id="312017"/>
    <lineage>
        <taxon>Eukaryota</taxon>
        <taxon>Sar</taxon>
        <taxon>Alveolata</taxon>
        <taxon>Ciliophora</taxon>
        <taxon>Intramacronucleata</taxon>
        <taxon>Oligohymenophorea</taxon>
        <taxon>Hymenostomatida</taxon>
        <taxon>Tetrahymenina</taxon>
        <taxon>Tetrahymenidae</taxon>
        <taxon>Tetrahymena</taxon>
    </lineage>
</organism>
<dbReference type="Gene3D" id="2.60.120.10">
    <property type="entry name" value="Jelly Rolls"/>
    <property type="match status" value="2"/>
</dbReference>
<feature type="domain" description="Cyclic nucleotide-binding" evidence="2">
    <location>
        <begin position="916"/>
        <end position="970"/>
    </location>
</feature>
<dbReference type="RefSeq" id="XP_001017644.3">
    <property type="nucleotide sequence ID" value="XM_001017644.3"/>
</dbReference>
<dbReference type="SMART" id="SM00100">
    <property type="entry name" value="cNMP"/>
    <property type="match status" value="2"/>
</dbReference>
<feature type="compositionally biased region" description="Polar residues" evidence="1">
    <location>
        <begin position="349"/>
        <end position="379"/>
    </location>
</feature>
<dbReference type="InterPro" id="IPR000595">
    <property type="entry name" value="cNMP-bd_dom"/>
</dbReference>
<dbReference type="AlphaFoldDB" id="I7MK15"/>
<dbReference type="PANTHER" id="PTHR23011">
    <property type="entry name" value="CYCLIC NUCLEOTIDE-BINDING DOMAIN CONTAINING PROTEIN"/>
    <property type="match status" value="1"/>
</dbReference>
<feature type="region of interest" description="Disordered" evidence="1">
    <location>
        <begin position="272"/>
        <end position="325"/>
    </location>
</feature>
<feature type="region of interest" description="Disordered" evidence="1">
    <location>
        <begin position="825"/>
        <end position="858"/>
    </location>
</feature>
<feature type="domain" description="Cyclic nucleotide-binding" evidence="2">
    <location>
        <begin position="711"/>
        <end position="800"/>
    </location>
</feature>
<feature type="compositionally biased region" description="Polar residues" evidence="1">
    <location>
        <begin position="276"/>
        <end position="286"/>
    </location>
</feature>
<dbReference type="GeneID" id="7824379"/>
<feature type="region of interest" description="Disordered" evidence="1">
    <location>
        <begin position="455"/>
        <end position="510"/>
    </location>
</feature>
<dbReference type="PROSITE" id="PS50042">
    <property type="entry name" value="CNMP_BINDING_3"/>
    <property type="match status" value="2"/>
</dbReference>
<evidence type="ECO:0000313" key="4">
    <source>
        <dbReference type="Proteomes" id="UP000009168"/>
    </source>
</evidence>
<reference evidence="4" key="1">
    <citation type="journal article" date="2006" name="PLoS Biol.">
        <title>Macronuclear genome sequence of the ciliate Tetrahymena thermophila, a model eukaryote.</title>
        <authorList>
            <person name="Eisen J.A."/>
            <person name="Coyne R.S."/>
            <person name="Wu M."/>
            <person name="Wu D."/>
            <person name="Thiagarajan M."/>
            <person name="Wortman J.R."/>
            <person name="Badger J.H."/>
            <person name="Ren Q."/>
            <person name="Amedeo P."/>
            <person name="Jones K.M."/>
            <person name="Tallon L.J."/>
            <person name="Delcher A.L."/>
            <person name="Salzberg S.L."/>
            <person name="Silva J.C."/>
            <person name="Haas B.J."/>
            <person name="Majoros W.H."/>
            <person name="Farzad M."/>
            <person name="Carlton J.M."/>
            <person name="Smith R.K. Jr."/>
            <person name="Garg J."/>
            <person name="Pearlman R.E."/>
            <person name="Karrer K.M."/>
            <person name="Sun L."/>
            <person name="Manning G."/>
            <person name="Elde N.C."/>
            <person name="Turkewitz A.P."/>
            <person name="Asai D.J."/>
            <person name="Wilkes D.E."/>
            <person name="Wang Y."/>
            <person name="Cai H."/>
            <person name="Collins K."/>
            <person name="Stewart B.A."/>
            <person name="Lee S.R."/>
            <person name="Wilamowska K."/>
            <person name="Weinberg Z."/>
            <person name="Ruzzo W.L."/>
            <person name="Wloga D."/>
            <person name="Gaertig J."/>
            <person name="Frankel J."/>
            <person name="Tsao C.-C."/>
            <person name="Gorovsky M.A."/>
            <person name="Keeling P.J."/>
            <person name="Waller R.F."/>
            <person name="Patron N.J."/>
            <person name="Cherry J.M."/>
            <person name="Stover N.A."/>
            <person name="Krieger C.J."/>
            <person name="del Toro C."/>
            <person name="Ryder H.F."/>
            <person name="Williamson S.C."/>
            <person name="Barbeau R.A."/>
            <person name="Hamilton E.P."/>
            <person name="Orias E."/>
        </authorList>
    </citation>
    <scope>NUCLEOTIDE SEQUENCE [LARGE SCALE GENOMIC DNA]</scope>
    <source>
        <strain evidence="4">SB210</strain>
    </source>
</reference>
<proteinExistence type="predicted"/>
<evidence type="ECO:0000259" key="2">
    <source>
        <dbReference type="PROSITE" id="PS50042"/>
    </source>
</evidence>
<dbReference type="KEGG" id="tet:TTHERM_00339800"/>
<protein>
    <submittedName>
        <fullName evidence="3">Cyclic nucleotide-binding domain protein</fullName>
    </submittedName>
</protein>